<dbReference type="AlphaFoldDB" id="A0A0G2DY57"/>
<dbReference type="NCBIfam" id="TIGR01011">
    <property type="entry name" value="rpsB_bact"/>
    <property type="match status" value="1"/>
</dbReference>
<dbReference type="InterPro" id="IPR023591">
    <property type="entry name" value="Ribosomal_uS2_flav_dom_sf"/>
</dbReference>
<dbReference type="Gene3D" id="3.40.50.10490">
    <property type="entry name" value="Glucose-6-phosphate isomerase like protein, domain 1"/>
    <property type="match status" value="1"/>
</dbReference>
<organism evidence="5 6">
    <name type="scientific">Phaeomoniella chlamydospora</name>
    <name type="common">Phaeoacremonium chlamydosporum</name>
    <dbReference type="NCBI Taxonomy" id="158046"/>
    <lineage>
        <taxon>Eukaryota</taxon>
        <taxon>Fungi</taxon>
        <taxon>Dikarya</taxon>
        <taxon>Ascomycota</taxon>
        <taxon>Pezizomycotina</taxon>
        <taxon>Eurotiomycetes</taxon>
        <taxon>Chaetothyriomycetidae</taxon>
        <taxon>Phaeomoniellales</taxon>
        <taxon>Phaeomoniellaceae</taxon>
        <taxon>Phaeomoniella</taxon>
    </lineage>
</organism>
<feature type="region of interest" description="Disordered" evidence="4">
    <location>
        <begin position="32"/>
        <end position="61"/>
    </location>
</feature>
<protein>
    <submittedName>
        <fullName evidence="5">Putative 40s ribosomal protein</fullName>
    </submittedName>
</protein>
<dbReference type="OrthoDB" id="2320368at2759"/>
<accession>A0A0G2DY57</accession>
<comment type="similarity">
    <text evidence="1">Belongs to the universal ribosomal protein uS2 family.</text>
</comment>
<dbReference type="EMBL" id="LCWF01000185">
    <property type="protein sequence ID" value="KKY15524.1"/>
    <property type="molecule type" value="Genomic_DNA"/>
</dbReference>
<dbReference type="PANTHER" id="PTHR12534">
    <property type="entry name" value="30S RIBOSOMAL PROTEIN S2 PROKARYOTIC AND ORGANELLAR"/>
    <property type="match status" value="1"/>
</dbReference>
<gene>
    <name evidence="5" type="ORF">UCRPC4_g06327</name>
</gene>
<dbReference type="CDD" id="cd01425">
    <property type="entry name" value="RPS2"/>
    <property type="match status" value="1"/>
</dbReference>
<dbReference type="GO" id="GO:0003735">
    <property type="term" value="F:structural constituent of ribosome"/>
    <property type="evidence" value="ECO:0007669"/>
    <property type="project" value="InterPro"/>
</dbReference>
<dbReference type="HAMAP" id="MF_00291_B">
    <property type="entry name" value="Ribosomal_uS2_B"/>
    <property type="match status" value="1"/>
</dbReference>
<keyword evidence="3" id="KW-0687">Ribonucleoprotein</keyword>
<keyword evidence="6" id="KW-1185">Reference proteome</keyword>
<dbReference type="InterPro" id="IPR005706">
    <property type="entry name" value="Ribosomal_uS2_bac/mit/plastid"/>
</dbReference>
<comment type="caution">
    <text evidence="5">The sequence shown here is derived from an EMBL/GenBank/DDBJ whole genome shotgun (WGS) entry which is preliminary data.</text>
</comment>
<sequence length="341" mass="37712">MIVRQFCARHGRSALRSSRPSTLDCVRSFASRLEPHPSQETTSPVEEQKEQRPTLPSDPKKKIWSNTNAFYRARTAKRKGNNIGARNRGVIYNPQEFESNPLSVEEIDLPTLLACQTHLGQATSLWNPRNSSYISGVRDGIHIISLDVTAAYLRRACKVVEEVARRGGLILFVGTRDGQQELVVRSAKLAGGFHVFDKWVPGSLTNGQQILGHCKLQIVDAKDKEITRLRPLLRDQPVSRPDLVVCLNPLENEVCLHECGLYNVPTIGIVDTDADASWVTYPIPANDDSLRSVTLIAGALGRSGQAGQKERLKLAEEGIMPYPPVDLKNLTRFSGEVGTEA</sequence>
<dbReference type="SUPFAM" id="SSF52313">
    <property type="entry name" value="Ribosomal protein S2"/>
    <property type="match status" value="1"/>
</dbReference>
<evidence type="ECO:0000256" key="3">
    <source>
        <dbReference type="ARBA" id="ARBA00023274"/>
    </source>
</evidence>
<dbReference type="Proteomes" id="UP000053317">
    <property type="component" value="Unassembled WGS sequence"/>
</dbReference>
<dbReference type="PANTHER" id="PTHR12534:SF0">
    <property type="entry name" value="SMALL RIBOSOMAL SUBUNIT PROTEIN US2M"/>
    <property type="match status" value="1"/>
</dbReference>
<dbReference type="InterPro" id="IPR018130">
    <property type="entry name" value="Ribosomal_uS2_CS"/>
</dbReference>
<dbReference type="PROSITE" id="PS00962">
    <property type="entry name" value="RIBOSOMAL_S2_1"/>
    <property type="match status" value="1"/>
</dbReference>
<dbReference type="Pfam" id="PF00318">
    <property type="entry name" value="Ribosomal_S2"/>
    <property type="match status" value="1"/>
</dbReference>
<evidence type="ECO:0000256" key="1">
    <source>
        <dbReference type="ARBA" id="ARBA00006242"/>
    </source>
</evidence>
<dbReference type="InterPro" id="IPR001865">
    <property type="entry name" value="Ribosomal_uS2"/>
</dbReference>
<reference evidence="5 6" key="2">
    <citation type="submission" date="2015-05" db="EMBL/GenBank/DDBJ databases">
        <authorList>
            <person name="Morales-Cruz A."/>
            <person name="Amrine K.C."/>
            <person name="Cantu D."/>
        </authorList>
    </citation>
    <scope>NUCLEOTIDE SEQUENCE [LARGE SCALE GENOMIC DNA]</scope>
    <source>
        <strain evidence="5">UCRPC4</strain>
    </source>
</reference>
<evidence type="ECO:0000313" key="6">
    <source>
        <dbReference type="Proteomes" id="UP000053317"/>
    </source>
</evidence>
<dbReference type="PRINTS" id="PR00395">
    <property type="entry name" value="RIBOSOMALS2"/>
</dbReference>
<reference evidence="5 6" key="1">
    <citation type="submission" date="2015-05" db="EMBL/GenBank/DDBJ databases">
        <title>Distinctive expansion of gene families associated with plant cell wall degradation and secondary metabolism in the genomes of grapevine trunk pathogens.</title>
        <authorList>
            <person name="Lawrence D.P."/>
            <person name="Travadon R."/>
            <person name="Rolshausen P.E."/>
            <person name="Baumgartner K."/>
        </authorList>
    </citation>
    <scope>NUCLEOTIDE SEQUENCE [LARGE SCALE GENOMIC DNA]</scope>
    <source>
        <strain evidence="5">UCRPC4</strain>
    </source>
</reference>
<dbReference type="GO" id="GO:0006412">
    <property type="term" value="P:translation"/>
    <property type="evidence" value="ECO:0007669"/>
    <property type="project" value="InterPro"/>
</dbReference>
<evidence type="ECO:0000313" key="5">
    <source>
        <dbReference type="EMBL" id="KKY15524.1"/>
    </source>
</evidence>
<proteinExistence type="inferred from homology"/>
<evidence type="ECO:0000256" key="4">
    <source>
        <dbReference type="SAM" id="MobiDB-lite"/>
    </source>
</evidence>
<keyword evidence="2 5" id="KW-0689">Ribosomal protein</keyword>
<name>A0A0G2DY57_PHACM</name>
<dbReference type="GO" id="GO:0005763">
    <property type="term" value="C:mitochondrial small ribosomal subunit"/>
    <property type="evidence" value="ECO:0007669"/>
    <property type="project" value="TreeGrafter"/>
</dbReference>
<evidence type="ECO:0000256" key="2">
    <source>
        <dbReference type="ARBA" id="ARBA00022980"/>
    </source>
</evidence>